<feature type="compositionally biased region" description="Low complexity" evidence="1">
    <location>
        <begin position="68"/>
        <end position="78"/>
    </location>
</feature>
<dbReference type="EMBL" id="KZ825967">
    <property type="protein sequence ID" value="PYH90827.1"/>
    <property type="molecule type" value="Genomic_DNA"/>
</dbReference>
<evidence type="ECO:0000256" key="1">
    <source>
        <dbReference type="SAM" id="MobiDB-lite"/>
    </source>
</evidence>
<evidence type="ECO:0000313" key="2">
    <source>
        <dbReference type="EMBL" id="PYH90827.1"/>
    </source>
</evidence>
<accession>A0A319D8K2</accession>
<protein>
    <submittedName>
        <fullName evidence="2">Uncharacterized protein</fullName>
    </submittedName>
</protein>
<dbReference type="Proteomes" id="UP000247810">
    <property type="component" value="Unassembled WGS sequence"/>
</dbReference>
<organism evidence="2 3">
    <name type="scientific">Aspergillus ellipticus CBS 707.79</name>
    <dbReference type="NCBI Taxonomy" id="1448320"/>
    <lineage>
        <taxon>Eukaryota</taxon>
        <taxon>Fungi</taxon>
        <taxon>Dikarya</taxon>
        <taxon>Ascomycota</taxon>
        <taxon>Pezizomycotina</taxon>
        <taxon>Eurotiomycetes</taxon>
        <taxon>Eurotiomycetidae</taxon>
        <taxon>Eurotiales</taxon>
        <taxon>Aspergillaceae</taxon>
        <taxon>Aspergillus</taxon>
        <taxon>Aspergillus subgen. Circumdati</taxon>
    </lineage>
</organism>
<keyword evidence="3" id="KW-1185">Reference proteome</keyword>
<name>A0A319D8K2_9EURO</name>
<feature type="region of interest" description="Disordered" evidence="1">
    <location>
        <begin position="1"/>
        <end position="123"/>
    </location>
</feature>
<reference evidence="2 3" key="1">
    <citation type="submission" date="2018-02" db="EMBL/GenBank/DDBJ databases">
        <title>The genomes of Aspergillus section Nigri reveals drivers in fungal speciation.</title>
        <authorList>
            <consortium name="DOE Joint Genome Institute"/>
            <person name="Vesth T.C."/>
            <person name="Nybo J."/>
            <person name="Theobald S."/>
            <person name="Brandl J."/>
            <person name="Frisvad J.C."/>
            <person name="Nielsen K.F."/>
            <person name="Lyhne E.K."/>
            <person name="Kogle M.E."/>
            <person name="Kuo A."/>
            <person name="Riley R."/>
            <person name="Clum A."/>
            <person name="Nolan M."/>
            <person name="Lipzen A."/>
            <person name="Salamov A."/>
            <person name="Henrissat B."/>
            <person name="Wiebenga A."/>
            <person name="De vries R.P."/>
            <person name="Grigoriev I.V."/>
            <person name="Mortensen U.H."/>
            <person name="Andersen M.R."/>
            <person name="Baker S.E."/>
        </authorList>
    </citation>
    <scope>NUCLEOTIDE SEQUENCE [LARGE SCALE GENOMIC DNA]</scope>
    <source>
        <strain evidence="2 3">CBS 707.79</strain>
    </source>
</reference>
<dbReference type="VEuPathDB" id="FungiDB:BO71DRAFT_67075"/>
<gene>
    <name evidence="2" type="ORF">BO71DRAFT_67075</name>
</gene>
<proteinExistence type="predicted"/>
<dbReference type="AlphaFoldDB" id="A0A319D8K2"/>
<evidence type="ECO:0000313" key="3">
    <source>
        <dbReference type="Proteomes" id="UP000247810"/>
    </source>
</evidence>
<sequence>MDVTPVETRKVRRRTWREVGGGGEEGRVLSPSPASGGASGERATARQTASAVRPSDNKALRHPLSFVRPSRSTPSSSSQLFYPPPSSLATGENRSRRSPRPLLTPTSALTHPRGAHPDPTIRPPDLALTFPSASAPAVCAGTSTHTLRTTSFISRLFITSSIALRLRSRVFGFQPTYLRASGLGFDVGFDARATTYFV</sequence>